<proteinExistence type="predicted"/>
<accession>A0A828ZRW3</accession>
<dbReference type="AlphaFoldDB" id="A0A828ZRW3"/>
<sequence length="52" mass="5904">MVDTKVYSLSDEDVDKLNKHSVLNSHRLVIISNEEDLNFIEDIRVSDGKKGS</sequence>
<dbReference type="EMBL" id="AHXC01000003">
    <property type="protein sequence ID" value="ELB03386.1"/>
    <property type="molecule type" value="Genomic_DNA"/>
</dbReference>
<protein>
    <submittedName>
        <fullName evidence="1">Uncharacterized protein</fullName>
    </submittedName>
</protein>
<name>A0A828ZRW3_ENTFC</name>
<organism evidence="1 2">
    <name type="scientific">Enterococcus faecium EnGen0003</name>
    <dbReference type="NCBI Taxonomy" id="1138901"/>
    <lineage>
        <taxon>Bacteria</taxon>
        <taxon>Bacillati</taxon>
        <taxon>Bacillota</taxon>
        <taxon>Bacilli</taxon>
        <taxon>Lactobacillales</taxon>
        <taxon>Enterococcaceae</taxon>
        <taxon>Enterococcus</taxon>
    </lineage>
</organism>
<evidence type="ECO:0000313" key="1">
    <source>
        <dbReference type="EMBL" id="ELB03386.1"/>
    </source>
</evidence>
<reference evidence="1 2" key="1">
    <citation type="submission" date="2012-12" db="EMBL/GenBank/DDBJ databases">
        <title>The Genome Sequence of Enterococcus faecium E1590.</title>
        <authorList>
            <consortium name="The Broad Institute Genome Sequencing Platform"/>
            <consortium name="The Broad Institute Genome Sequencing Center for Infectious Disease"/>
            <person name="Earl A.M."/>
            <person name="Gilmore M.S."/>
            <person name="van Schaik W."/>
            <person name="Lebreton F."/>
            <person name="Willems R.J."/>
            <person name="Walker B."/>
            <person name="Young S.K."/>
            <person name="Zeng Q."/>
            <person name="Gargeya S."/>
            <person name="Fitzgerald M."/>
            <person name="Haas B."/>
            <person name="Abouelleil A."/>
            <person name="Alvarado L."/>
            <person name="Arachchi H.M."/>
            <person name="Berlin A.M."/>
            <person name="Chapman S.B."/>
            <person name="Dewar J."/>
            <person name="Goldberg J."/>
            <person name="Griggs A."/>
            <person name="Gujja S."/>
            <person name="Hansen M."/>
            <person name="Howarth C."/>
            <person name="Imamovic A."/>
            <person name="Larimer J."/>
            <person name="McCowan C."/>
            <person name="Murphy C."/>
            <person name="Neiman D."/>
            <person name="Pearson M."/>
            <person name="Priest M."/>
            <person name="Roberts A."/>
            <person name="Saif S."/>
            <person name="Shea T."/>
            <person name="Sisk P."/>
            <person name="Sykes S."/>
            <person name="Wortman J."/>
            <person name="Nusbaum C."/>
            <person name="Birren B."/>
        </authorList>
    </citation>
    <scope>NUCLEOTIDE SEQUENCE [LARGE SCALE GENOMIC DNA]</scope>
    <source>
        <strain evidence="1 2">E1590</strain>
    </source>
</reference>
<gene>
    <name evidence="1" type="ORF">OIE_03347</name>
</gene>
<evidence type="ECO:0000313" key="2">
    <source>
        <dbReference type="Proteomes" id="UP000010553"/>
    </source>
</evidence>
<dbReference type="Proteomes" id="UP000010553">
    <property type="component" value="Unassembled WGS sequence"/>
</dbReference>
<comment type="caution">
    <text evidence="1">The sequence shown here is derived from an EMBL/GenBank/DDBJ whole genome shotgun (WGS) entry which is preliminary data.</text>
</comment>
<dbReference type="RefSeq" id="WP_002334771.1">
    <property type="nucleotide sequence ID" value="NZ_KB029685.1"/>
</dbReference>